<dbReference type="Pfam" id="PF01520">
    <property type="entry name" value="Amidase_3"/>
    <property type="match status" value="1"/>
</dbReference>
<name>V6SAL0_9FLAO</name>
<dbReference type="EMBL" id="JRLZ01000001">
    <property type="protein sequence ID" value="KGO97037.1"/>
    <property type="molecule type" value="Genomic_DNA"/>
</dbReference>
<keyword evidence="7" id="KW-1185">Reference proteome</keyword>
<dbReference type="GO" id="GO:0009253">
    <property type="term" value="P:peptidoglycan catabolic process"/>
    <property type="evidence" value="ECO:0007669"/>
    <property type="project" value="InterPro"/>
</dbReference>
<dbReference type="InterPro" id="IPR002508">
    <property type="entry name" value="MurNAc-LAA_cat"/>
</dbReference>
<sequence length="203" mass="22237">MKKSLKLIVLFLSISSLFSFTSNDSKIRVVIDAGHGGSDTGATNIDLKEKDLCLSIANKIKALNKDKNIELFFTREGDESVSLSDRVKEINDLNPDLVISLHTNSSKNNATNGVEVFVPKDLPNSVKSRELAAKFLEVLTNKTGLNQSGVKTASLFILKNSNCPVFVAELGYISNTKDKTFVISEENQNKIALAVLDFISQIK</sequence>
<evidence type="ECO:0000256" key="2">
    <source>
        <dbReference type="ARBA" id="ARBA00011901"/>
    </source>
</evidence>
<feature type="domain" description="MurNAc-LAA" evidence="5">
    <location>
        <begin position="87"/>
        <end position="200"/>
    </location>
</feature>
<dbReference type="CDD" id="cd02696">
    <property type="entry name" value="MurNAc-LAA"/>
    <property type="match status" value="1"/>
</dbReference>
<evidence type="ECO:0000313" key="7">
    <source>
        <dbReference type="Proteomes" id="UP000030149"/>
    </source>
</evidence>
<dbReference type="PANTHER" id="PTHR30404">
    <property type="entry name" value="N-ACETYLMURAMOYL-L-ALANINE AMIDASE"/>
    <property type="match status" value="1"/>
</dbReference>
<comment type="caution">
    <text evidence="6">The sequence shown here is derived from an EMBL/GenBank/DDBJ whole genome shotgun (WGS) entry which is preliminary data.</text>
</comment>
<keyword evidence="3" id="KW-0378">Hydrolase</keyword>
<dbReference type="RefSeq" id="WP_023574475.1">
    <property type="nucleotide sequence ID" value="NZ_AVCS01000016.1"/>
</dbReference>
<dbReference type="PATRIC" id="fig|1107311.3.peg.2476"/>
<dbReference type="GO" id="GO:0030288">
    <property type="term" value="C:outer membrane-bounded periplasmic space"/>
    <property type="evidence" value="ECO:0007669"/>
    <property type="project" value="TreeGrafter"/>
</dbReference>
<dbReference type="PANTHER" id="PTHR30404:SF0">
    <property type="entry name" value="N-ACETYLMURAMOYL-L-ALANINE AMIDASE AMIC"/>
    <property type="match status" value="1"/>
</dbReference>
<proteinExistence type="predicted"/>
<evidence type="ECO:0000313" key="6">
    <source>
        <dbReference type="EMBL" id="KGO97037.1"/>
    </source>
</evidence>
<evidence type="ECO:0000256" key="3">
    <source>
        <dbReference type="ARBA" id="ARBA00022801"/>
    </source>
</evidence>
<dbReference type="Gene3D" id="3.40.630.40">
    <property type="entry name" value="Zn-dependent exopeptidases"/>
    <property type="match status" value="1"/>
</dbReference>
<reference evidence="7" key="1">
    <citation type="submission" date="2013-09" db="EMBL/GenBank/DDBJ databases">
        <authorList>
            <person name="Zeng Z."/>
            <person name="Chen C."/>
        </authorList>
    </citation>
    <scope>NUCLEOTIDE SEQUENCE [LARGE SCALE GENOMIC DNA]</scope>
    <source>
        <strain evidence="7">DK69</strain>
    </source>
</reference>
<reference evidence="6 7" key="2">
    <citation type="journal article" date="2015" name="Stand. Genomic Sci.">
        <title>High quality draft genomic sequence of Flavobacterium enshiense DK69(T) and comparison among Flavobacterium genomes.</title>
        <authorList>
            <person name="Zeng Z."/>
            <person name="Chen C."/>
            <person name="Du H."/>
            <person name="Wang G."/>
            <person name="Li M."/>
        </authorList>
    </citation>
    <scope>NUCLEOTIDE SEQUENCE [LARGE SCALE GENOMIC DNA]</scope>
    <source>
        <strain evidence="6 7">DK69</strain>
    </source>
</reference>
<organism evidence="6 7">
    <name type="scientific">Flavobacterium enshiense DK69</name>
    <dbReference type="NCBI Taxonomy" id="1107311"/>
    <lineage>
        <taxon>Bacteria</taxon>
        <taxon>Pseudomonadati</taxon>
        <taxon>Bacteroidota</taxon>
        <taxon>Flavobacteriia</taxon>
        <taxon>Flavobacteriales</taxon>
        <taxon>Flavobacteriaceae</taxon>
        <taxon>Flavobacterium</taxon>
    </lineage>
</organism>
<dbReference type="Proteomes" id="UP000030149">
    <property type="component" value="Unassembled WGS sequence"/>
</dbReference>
<dbReference type="InterPro" id="IPR050695">
    <property type="entry name" value="N-acetylmuramoyl_amidase_3"/>
</dbReference>
<dbReference type="EC" id="3.5.1.28" evidence="2"/>
<dbReference type="SUPFAM" id="SSF53187">
    <property type="entry name" value="Zn-dependent exopeptidases"/>
    <property type="match status" value="1"/>
</dbReference>
<feature type="signal peptide" evidence="4">
    <location>
        <begin position="1"/>
        <end position="21"/>
    </location>
</feature>
<evidence type="ECO:0000256" key="4">
    <source>
        <dbReference type="SAM" id="SignalP"/>
    </source>
</evidence>
<dbReference type="STRING" id="1107311.Q767_00060"/>
<comment type="catalytic activity">
    <reaction evidence="1">
        <text>Hydrolyzes the link between N-acetylmuramoyl residues and L-amino acid residues in certain cell-wall glycopeptides.</text>
        <dbReference type="EC" id="3.5.1.28"/>
    </reaction>
</comment>
<evidence type="ECO:0000256" key="1">
    <source>
        <dbReference type="ARBA" id="ARBA00001561"/>
    </source>
</evidence>
<dbReference type="eggNOG" id="COG0860">
    <property type="taxonomic scope" value="Bacteria"/>
</dbReference>
<dbReference type="AlphaFoldDB" id="V6SAL0"/>
<protein>
    <recommendedName>
        <fullName evidence="2">N-acetylmuramoyl-L-alanine amidase</fullName>
        <ecNumber evidence="2">3.5.1.28</ecNumber>
    </recommendedName>
</protein>
<accession>V6SAL0</accession>
<feature type="chain" id="PRO_5004752247" description="N-acetylmuramoyl-L-alanine amidase" evidence="4">
    <location>
        <begin position="22"/>
        <end position="203"/>
    </location>
</feature>
<evidence type="ECO:0000259" key="5">
    <source>
        <dbReference type="SMART" id="SM00646"/>
    </source>
</evidence>
<gene>
    <name evidence="6" type="ORF">Q767_00060</name>
</gene>
<dbReference type="SMART" id="SM00646">
    <property type="entry name" value="Ami_3"/>
    <property type="match status" value="1"/>
</dbReference>
<dbReference type="GO" id="GO:0008745">
    <property type="term" value="F:N-acetylmuramoyl-L-alanine amidase activity"/>
    <property type="evidence" value="ECO:0007669"/>
    <property type="project" value="UniProtKB-EC"/>
</dbReference>
<dbReference type="OrthoDB" id="9806267at2"/>
<keyword evidence="4" id="KW-0732">Signal</keyword>